<name>Q1N6B1_9GAMM</name>
<dbReference type="EMBL" id="AAQH01000001">
    <property type="protein sequence ID" value="EAT13681.1"/>
    <property type="molecule type" value="Genomic_DNA"/>
</dbReference>
<dbReference type="HOGENOM" id="CLU_1892087_0_0_6"/>
<proteinExistence type="predicted"/>
<dbReference type="AlphaFoldDB" id="Q1N6B1"/>
<dbReference type="Pfam" id="PF24722">
    <property type="entry name" value="DUF7674"/>
    <property type="match status" value="1"/>
</dbReference>
<feature type="domain" description="DUF7674" evidence="1">
    <location>
        <begin position="8"/>
        <end position="108"/>
    </location>
</feature>
<comment type="caution">
    <text evidence="2">The sequence shown here is derived from an EMBL/GenBank/DDBJ whole genome shotgun (WGS) entry which is preliminary data.</text>
</comment>
<dbReference type="OrthoDB" id="7059841at2"/>
<protein>
    <recommendedName>
        <fullName evidence="1">DUF7674 domain-containing protein</fullName>
    </recommendedName>
</protein>
<dbReference type="STRING" id="207949.RED65_09824"/>
<dbReference type="Proteomes" id="UP000004263">
    <property type="component" value="Unassembled WGS sequence"/>
</dbReference>
<reference evidence="2 3" key="1">
    <citation type="submission" date="2006-03" db="EMBL/GenBank/DDBJ databases">
        <authorList>
            <person name="Pinhassi J."/>
            <person name="Pedros-Alio C."/>
            <person name="Ferriera S."/>
            <person name="Johnson J."/>
            <person name="Kravitz S."/>
            <person name="Halpern A."/>
            <person name="Remington K."/>
            <person name="Beeson K."/>
            <person name="Tran B."/>
            <person name="Rogers Y.-H."/>
            <person name="Friedman R."/>
            <person name="Venter J.C."/>
        </authorList>
    </citation>
    <scope>NUCLEOTIDE SEQUENCE [LARGE SCALE GENOMIC DNA]</scope>
    <source>
        <strain evidence="2 3">RED65</strain>
    </source>
</reference>
<evidence type="ECO:0000259" key="1">
    <source>
        <dbReference type="Pfam" id="PF24722"/>
    </source>
</evidence>
<dbReference type="RefSeq" id="WP_007017102.1">
    <property type="nucleotide sequence ID" value="NZ_CH724113.1"/>
</dbReference>
<dbReference type="InterPro" id="IPR056091">
    <property type="entry name" value="DUF7674"/>
</dbReference>
<accession>Q1N6B1</accession>
<gene>
    <name evidence="2" type="ORF">RED65_09824</name>
</gene>
<sequence>MIDKEDAIKRLVKAYPYYLDELQRSMSSFLGGEGEILWFMMISSALSTAVTNSFTSNNYEFSDALFLEIENLIENGSQEVSDIVCTGFLESMQNQTKLPSRYWAPLLGKRATDFCKAMDDFHGVKTEGLVCYKA</sequence>
<evidence type="ECO:0000313" key="2">
    <source>
        <dbReference type="EMBL" id="EAT13681.1"/>
    </source>
</evidence>
<keyword evidence="3" id="KW-1185">Reference proteome</keyword>
<organism evidence="2 3">
    <name type="scientific">Bermanella marisrubri</name>
    <dbReference type="NCBI Taxonomy" id="207949"/>
    <lineage>
        <taxon>Bacteria</taxon>
        <taxon>Pseudomonadati</taxon>
        <taxon>Pseudomonadota</taxon>
        <taxon>Gammaproteobacteria</taxon>
        <taxon>Oceanospirillales</taxon>
        <taxon>Oceanospirillaceae</taxon>
        <taxon>Bermanella</taxon>
    </lineage>
</organism>
<evidence type="ECO:0000313" key="3">
    <source>
        <dbReference type="Proteomes" id="UP000004263"/>
    </source>
</evidence>